<feature type="binding site" evidence="1">
    <location>
        <position position="135"/>
    </location>
    <ligand>
        <name>a divalent metal cation</name>
        <dbReference type="ChEBI" id="CHEBI:60240"/>
        <note>catalytic</note>
    </ligand>
</feature>
<keyword evidence="1" id="KW-0456">Lyase</keyword>
<dbReference type="PROSITE" id="PS51819">
    <property type="entry name" value="VOC"/>
    <property type="match status" value="1"/>
</dbReference>
<keyword evidence="5" id="KW-1185">Reference proteome</keyword>
<dbReference type="Pfam" id="PF14696">
    <property type="entry name" value="Glyoxalase_5"/>
    <property type="match status" value="1"/>
</dbReference>
<dbReference type="PANTHER" id="PTHR12110">
    <property type="entry name" value="HYDROXYPYRUVATE ISOMERASE"/>
    <property type="match status" value="1"/>
</dbReference>
<dbReference type="SUPFAM" id="SSF54593">
    <property type="entry name" value="Glyoxalase/Bleomycin resistance protein/Dihydroxybiphenyl dioxygenase"/>
    <property type="match status" value="1"/>
</dbReference>
<comment type="cofactor">
    <cofactor evidence="1">
        <name>a divalent metal cation</name>
        <dbReference type="ChEBI" id="CHEBI:60240"/>
    </cofactor>
</comment>
<dbReference type="EC" id="4.2.1.118" evidence="1"/>
<dbReference type="Pfam" id="PF00903">
    <property type="entry name" value="Glyoxalase"/>
    <property type="match status" value="1"/>
</dbReference>
<feature type="binding site" evidence="1">
    <location>
        <position position="612"/>
    </location>
    <ligand>
        <name>Mg(2+)</name>
        <dbReference type="ChEBI" id="CHEBI:18420"/>
    </ligand>
</feature>
<organism evidence="4 5">
    <name type="scientific">Actinoplanes palleronii</name>
    <dbReference type="NCBI Taxonomy" id="113570"/>
    <lineage>
        <taxon>Bacteria</taxon>
        <taxon>Bacillati</taxon>
        <taxon>Actinomycetota</taxon>
        <taxon>Actinomycetes</taxon>
        <taxon>Micromonosporales</taxon>
        <taxon>Micromonosporaceae</taxon>
        <taxon>Actinoplanes</taxon>
    </lineage>
</organism>
<protein>
    <recommendedName>
        <fullName evidence="1">3-dehydroshikimate dehydratase</fullName>
        <shortName evidence="1">DSD</shortName>
        <ecNumber evidence="1">4.2.1.118</ecNumber>
    </recommendedName>
</protein>
<feature type="binding site" evidence="1">
    <location>
        <position position="192"/>
    </location>
    <ligand>
        <name>a divalent metal cation</name>
        <dbReference type="ChEBI" id="CHEBI:60240"/>
        <note>catalytic</note>
    </ligand>
</feature>
<dbReference type="InterPro" id="IPR050312">
    <property type="entry name" value="IolE/XylAMocC-like"/>
</dbReference>
<comment type="catalytic activity">
    <reaction evidence="1">
        <text>3-dehydroshikimate = 3,4-dihydroxybenzoate + H2O</text>
        <dbReference type="Rhea" id="RHEA:24848"/>
        <dbReference type="ChEBI" id="CHEBI:15377"/>
        <dbReference type="ChEBI" id="CHEBI:16630"/>
        <dbReference type="ChEBI" id="CHEBI:36241"/>
        <dbReference type="EC" id="4.2.1.118"/>
    </reaction>
</comment>
<dbReference type="EMBL" id="BOMS01000057">
    <property type="protein sequence ID" value="GIE68092.1"/>
    <property type="molecule type" value="Genomic_DNA"/>
</dbReference>
<evidence type="ECO:0000259" key="3">
    <source>
        <dbReference type="PROSITE" id="PS51819"/>
    </source>
</evidence>
<keyword evidence="4" id="KW-0223">Dioxygenase</keyword>
<sequence length="646" mass="70283">MARTGIATVCLSGTLEDRLDAAAAAGFDTVEIFEADLIASPRSPEQIRDHIAGLGLTISLYQPFRDAEGAPPQRFAATLRRLRAKLELMDRLGAGTLLICSSVAPDTIVDNDLAADQLRELAELAAGHGIRIAYEALAWGRHISTWEHSWDLVRRADHPALGLCLDSFHVLSRTDRFAGIADLPGDRIFFVQLADAPRLDMDVLQWSRHHRLFPLQGGLDLAGFTRTVLASGYAGPLSLEVFNDVFRQADPHRTAVDARRSLIALQDAVDTTQPAGSAPAGGAARKAESRLTGIAFAELGVGDDTDTGPQLETLLTALGFTHTGQHRSKPVQLWEQNTARILLNSGVHESAIHAFALESTDPEAAARRAAHLLAAPLPRRRRQSEADLTAIAAPDGTEIFFCRTAPPDDSVPAAETRTKPLGDSAPALETRTAPLGQHGWLDDFLPTGETPAPPTGVTAIDHLSLAQPFDRYDEAALFYRTVLGLIGDEASEFAAPFGLIRTLAIRDPERRVRITLSVPVLRRGDWAPAVRHPQHLTLATDDLPRTASALRSAGVPLLAIPGNYYDDLDARLTLDPPLRTRIRDLGAMYDEDAHGHYLQLFTPVIGGRIFLEIVQRVGGYRGYGFVNDPVRMAAHREQRLHAHSPR</sequence>
<evidence type="ECO:0000256" key="1">
    <source>
        <dbReference type="HAMAP-Rule" id="MF_02238"/>
    </source>
</evidence>
<dbReference type="SUPFAM" id="SSF51658">
    <property type="entry name" value="Xylose isomerase-like"/>
    <property type="match status" value="1"/>
</dbReference>
<dbReference type="InterPro" id="IPR004360">
    <property type="entry name" value="Glyas_Fos-R_dOase_dom"/>
</dbReference>
<dbReference type="InterPro" id="IPR013022">
    <property type="entry name" value="Xyl_isomerase-like_TIM-brl"/>
</dbReference>
<dbReference type="InterPro" id="IPR036237">
    <property type="entry name" value="Xyl_isomerase-like_sf"/>
</dbReference>
<name>A0ABQ4BBL2_9ACTN</name>
<dbReference type="RefSeq" id="WP_203826468.1">
    <property type="nucleotide sequence ID" value="NZ_BAAATY010000003.1"/>
</dbReference>
<dbReference type="InterPro" id="IPR037523">
    <property type="entry name" value="VOC_core"/>
</dbReference>
<evidence type="ECO:0000313" key="5">
    <source>
        <dbReference type="Proteomes" id="UP000624709"/>
    </source>
</evidence>
<keyword evidence="1" id="KW-0479">Metal-binding</keyword>
<dbReference type="PANTHER" id="PTHR12110:SF21">
    <property type="entry name" value="XYLOSE ISOMERASE-LIKE TIM BARREL DOMAIN-CONTAINING PROTEIN"/>
    <property type="match status" value="1"/>
</dbReference>
<gene>
    <name evidence="4" type="ORF">Apa02nite_042000</name>
</gene>
<evidence type="ECO:0000256" key="2">
    <source>
        <dbReference type="SAM" id="MobiDB-lite"/>
    </source>
</evidence>
<evidence type="ECO:0000313" key="4">
    <source>
        <dbReference type="EMBL" id="GIE68092.1"/>
    </source>
</evidence>
<feature type="binding site" evidence="1">
    <location>
        <position position="535"/>
    </location>
    <ligand>
        <name>Mg(2+)</name>
        <dbReference type="ChEBI" id="CHEBI:18420"/>
    </ligand>
</feature>
<dbReference type="HAMAP" id="MF_02238">
    <property type="entry name" value="DSD"/>
    <property type="match status" value="1"/>
</dbReference>
<feature type="binding site" evidence="1">
    <location>
        <position position="166"/>
    </location>
    <ligand>
        <name>a divalent metal cation</name>
        <dbReference type="ChEBI" id="CHEBI:60240"/>
        <note>catalytic</note>
    </ligand>
</feature>
<feature type="binding site" evidence="1">
    <location>
        <position position="462"/>
    </location>
    <ligand>
        <name>Mg(2+)</name>
        <dbReference type="ChEBI" id="CHEBI:18420"/>
    </ligand>
</feature>
<dbReference type="InterPro" id="IPR029068">
    <property type="entry name" value="Glyas_Bleomycin-R_OHBP_Dase"/>
</dbReference>
<comment type="pathway">
    <text evidence="1">Aromatic compound metabolism; 3,4-dihydroxybenzoate biosynthesis.</text>
</comment>
<feature type="binding site" evidence="1">
    <location>
        <position position="240"/>
    </location>
    <ligand>
        <name>a divalent metal cation</name>
        <dbReference type="ChEBI" id="CHEBI:60240"/>
        <note>catalytic</note>
    </ligand>
</feature>
<comment type="similarity">
    <text evidence="1">Belongs to the bacterial two-domain DSD family.</text>
</comment>
<dbReference type="Pfam" id="PF01261">
    <property type="entry name" value="AP_endonuc_2"/>
    <property type="match status" value="1"/>
</dbReference>
<accession>A0ABQ4BBL2</accession>
<proteinExistence type="inferred from homology"/>
<keyword evidence="4" id="KW-0560">Oxidoreductase</keyword>
<comment type="function">
    <text evidence="1">Catalyzes the conversion of 3-dehydroshikimate to protocatechuate (3,4-dihydroxybenzoate), a common intermediate of quinate and shikimate degradation pathways.</text>
</comment>
<feature type="domain" description="VOC" evidence="3">
    <location>
        <begin position="459"/>
        <end position="603"/>
    </location>
</feature>
<dbReference type="InterPro" id="IPR043700">
    <property type="entry name" value="DSD"/>
</dbReference>
<comment type="caution">
    <text evidence="4">The sequence shown here is derived from an EMBL/GenBank/DDBJ whole genome shotgun (WGS) entry which is preliminary data.</text>
</comment>
<dbReference type="GO" id="GO:0051213">
    <property type="term" value="F:dioxygenase activity"/>
    <property type="evidence" value="ECO:0007669"/>
    <property type="project" value="UniProtKB-KW"/>
</dbReference>
<dbReference type="Gene3D" id="3.10.180.10">
    <property type="entry name" value="2,3-Dihydroxybiphenyl 1,2-Dioxygenase, domain 1"/>
    <property type="match status" value="2"/>
</dbReference>
<reference evidence="4 5" key="1">
    <citation type="submission" date="2021-01" db="EMBL/GenBank/DDBJ databases">
        <title>Whole genome shotgun sequence of Actinoplanes palleronii NBRC 14916.</title>
        <authorList>
            <person name="Komaki H."/>
            <person name="Tamura T."/>
        </authorList>
    </citation>
    <scope>NUCLEOTIDE SEQUENCE [LARGE SCALE GENOMIC DNA]</scope>
    <source>
        <strain evidence="4 5">NBRC 14916</strain>
    </source>
</reference>
<dbReference type="Gene3D" id="3.20.20.150">
    <property type="entry name" value="Divalent-metal-dependent TIM barrel enzymes"/>
    <property type="match status" value="1"/>
</dbReference>
<dbReference type="Proteomes" id="UP000624709">
    <property type="component" value="Unassembled WGS sequence"/>
</dbReference>
<feature type="region of interest" description="Disordered" evidence="2">
    <location>
        <begin position="407"/>
        <end position="427"/>
    </location>
</feature>